<evidence type="ECO:0000256" key="1">
    <source>
        <dbReference type="SAM" id="MobiDB-lite"/>
    </source>
</evidence>
<feature type="domain" description="NIF system FeS cluster assembly NifU C-terminal" evidence="2">
    <location>
        <begin position="19"/>
        <end position="75"/>
    </location>
</feature>
<dbReference type="InterPro" id="IPR001075">
    <property type="entry name" value="NIF_FeS_clus_asmbl_NifU_C"/>
</dbReference>
<dbReference type="STRING" id="1227484.C471_10961"/>
<dbReference type="InterPro" id="IPR034904">
    <property type="entry name" value="FSCA_dom_sf"/>
</dbReference>
<dbReference type="GO" id="GO:0051536">
    <property type="term" value="F:iron-sulfur cluster binding"/>
    <property type="evidence" value="ECO:0007669"/>
    <property type="project" value="InterPro"/>
</dbReference>
<accession>M0DVG7</accession>
<dbReference type="Pfam" id="PF01106">
    <property type="entry name" value="NifU"/>
    <property type="match status" value="1"/>
</dbReference>
<dbReference type="GO" id="GO:0005506">
    <property type="term" value="F:iron ion binding"/>
    <property type="evidence" value="ECO:0007669"/>
    <property type="project" value="InterPro"/>
</dbReference>
<protein>
    <submittedName>
        <fullName evidence="3">Thioredoxin-like protein</fullName>
    </submittedName>
</protein>
<dbReference type="RefSeq" id="WP_004048937.1">
    <property type="nucleotide sequence ID" value="NZ_AOJE01000058.1"/>
</dbReference>
<dbReference type="OrthoDB" id="270036at2157"/>
<organism evidence="3 4">
    <name type="scientific">Halorubrum saccharovorum DSM 1137</name>
    <dbReference type="NCBI Taxonomy" id="1227484"/>
    <lineage>
        <taxon>Archaea</taxon>
        <taxon>Methanobacteriati</taxon>
        <taxon>Methanobacteriota</taxon>
        <taxon>Stenosarchaea group</taxon>
        <taxon>Halobacteria</taxon>
        <taxon>Halobacteriales</taxon>
        <taxon>Haloferacaceae</taxon>
        <taxon>Halorubrum</taxon>
    </lineage>
</organism>
<name>M0DVG7_9EURY</name>
<dbReference type="eggNOG" id="arCOG03026">
    <property type="taxonomic scope" value="Archaea"/>
</dbReference>
<evidence type="ECO:0000313" key="3">
    <source>
        <dbReference type="EMBL" id="ELZ38099.1"/>
    </source>
</evidence>
<evidence type="ECO:0000313" key="4">
    <source>
        <dbReference type="Proteomes" id="UP000011514"/>
    </source>
</evidence>
<feature type="region of interest" description="Disordered" evidence="1">
    <location>
        <begin position="1"/>
        <end position="26"/>
    </location>
</feature>
<proteinExistence type="predicted"/>
<dbReference type="EMBL" id="AOJE01000058">
    <property type="protein sequence ID" value="ELZ38099.1"/>
    <property type="molecule type" value="Genomic_DNA"/>
</dbReference>
<dbReference type="Proteomes" id="UP000011514">
    <property type="component" value="Unassembled WGS sequence"/>
</dbReference>
<dbReference type="Gene3D" id="3.30.300.130">
    <property type="entry name" value="Fe-S cluster assembly (FSCA)"/>
    <property type="match status" value="1"/>
</dbReference>
<dbReference type="GO" id="GO:0016226">
    <property type="term" value="P:iron-sulfur cluster assembly"/>
    <property type="evidence" value="ECO:0007669"/>
    <property type="project" value="InterPro"/>
</dbReference>
<evidence type="ECO:0000259" key="2">
    <source>
        <dbReference type="Pfam" id="PF01106"/>
    </source>
</evidence>
<feature type="region of interest" description="Disordered" evidence="1">
    <location>
        <begin position="82"/>
        <end position="108"/>
    </location>
</feature>
<keyword evidence="4" id="KW-1185">Reference proteome</keyword>
<gene>
    <name evidence="3" type="ORF">C471_10961</name>
</gene>
<dbReference type="PATRIC" id="fig|1227484.4.peg.2153"/>
<sequence length="108" mass="11842">MSAQGLERQTRHYLSNNVPQIQEHGGHFEIEDVNEETGEVTVAIGGACSGCGIAPMTMKAIRRRLADELDGVSEVTVRRAGGPRAAVMPDKTSEMEEMEEYTDYSPPF</sequence>
<dbReference type="AlphaFoldDB" id="M0DVG7"/>
<comment type="caution">
    <text evidence="3">The sequence shown here is derived from an EMBL/GenBank/DDBJ whole genome shotgun (WGS) entry which is preliminary data.</text>
</comment>
<dbReference type="SUPFAM" id="SSF117916">
    <property type="entry name" value="Fe-S cluster assembly (FSCA) domain-like"/>
    <property type="match status" value="1"/>
</dbReference>
<reference evidence="3 4" key="1">
    <citation type="journal article" date="2014" name="PLoS Genet.">
        <title>Phylogenetically driven sequencing of extremely halophilic archaea reveals strategies for static and dynamic osmo-response.</title>
        <authorList>
            <person name="Becker E.A."/>
            <person name="Seitzer P.M."/>
            <person name="Tritt A."/>
            <person name="Larsen D."/>
            <person name="Krusor M."/>
            <person name="Yao A.I."/>
            <person name="Wu D."/>
            <person name="Madern D."/>
            <person name="Eisen J.A."/>
            <person name="Darling A.E."/>
            <person name="Facciotti M.T."/>
        </authorList>
    </citation>
    <scope>NUCLEOTIDE SEQUENCE [LARGE SCALE GENOMIC DNA]</scope>
    <source>
        <strain evidence="3 4">DSM 1137</strain>
    </source>
</reference>